<comment type="caution">
    <text evidence="10">The sequence shown here is derived from an EMBL/GenBank/DDBJ whole genome shotgun (WGS) entry which is preliminary data.</text>
</comment>
<gene>
    <name evidence="10" type="ORF">QVE165_LOCUS8604</name>
</gene>
<dbReference type="InterPro" id="IPR000276">
    <property type="entry name" value="GPCR_Rhodpsn"/>
</dbReference>
<evidence type="ECO:0000256" key="7">
    <source>
        <dbReference type="ARBA" id="ARBA00023224"/>
    </source>
</evidence>
<keyword evidence="2 8" id="KW-0812">Transmembrane</keyword>
<evidence type="ECO:0000313" key="11">
    <source>
        <dbReference type="Proteomes" id="UP000663832"/>
    </source>
</evidence>
<evidence type="ECO:0000256" key="5">
    <source>
        <dbReference type="ARBA" id="ARBA00023136"/>
    </source>
</evidence>
<name>A0A813YHZ2_9BILA</name>
<dbReference type="SUPFAM" id="SSF81321">
    <property type="entry name" value="Family A G protein-coupled receptor-like"/>
    <property type="match status" value="1"/>
</dbReference>
<dbReference type="Proteomes" id="UP000663832">
    <property type="component" value="Unassembled WGS sequence"/>
</dbReference>
<feature type="transmembrane region" description="Helical" evidence="8">
    <location>
        <begin position="226"/>
        <end position="252"/>
    </location>
</feature>
<dbReference type="Pfam" id="PF00001">
    <property type="entry name" value="7tm_1"/>
    <property type="match status" value="1"/>
</dbReference>
<evidence type="ECO:0000256" key="8">
    <source>
        <dbReference type="SAM" id="Phobius"/>
    </source>
</evidence>
<dbReference type="PANTHER" id="PTHR24243">
    <property type="entry name" value="G-PROTEIN COUPLED RECEPTOR"/>
    <property type="match status" value="1"/>
</dbReference>
<dbReference type="AlphaFoldDB" id="A0A813YHZ2"/>
<proteinExistence type="predicted"/>
<evidence type="ECO:0000256" key="4">
    <source>
        <dbReference type="ARBA" id="ARBA00023040"/>
    </source>
</evidence>
<sequence>MSTGFTSSLTFAGKETIIYLGSITLIAGIVGGFLDIVVFLSLKTFRRSPCGFYLTVMSISNIGQMVTGLLSRILTTGFNIDWTLTSLFYCKFRLYCYQVCSLISMTCICLASIDQYFATCSRPRVQQWSNVNLARRLSAIFTVIWIVHNAPFLIYYDHIVSSTTDKVTCIITNNVFDQYTTYSITVTLGKILPIGITLLFGFLAYRNVQQITYRTLPMVRRELDKQLTVMVLVQIVFGFFTITPYTIIYILLKVPQLSQDPTNAAYLQYATALTTCMLYIYFAVSIF</sequence>
<dbReference type="PANTHER" id="PTHR24243:SF233">
    <property type="entry name" value="THYROTROPIN-RELEASING HORMONE RECEPTOR"/>
    <property type="match status" value="1"/>
</dbReference>
<dbReference type="Gene3D" id="1.20.1070.10">
    <property type="entry name" value="Rhodopsin 7-helix transmembrane proteins"/>
    <property type="match status" value="1"/>
</dbReference>
<keyword evidence="11" id="KW-1185">Reference proteome</keyword>
<evidence type="ECO:0000256" key="2">
    <source>
        <dbReference type="ARBA" id="ARBA00022692"/>
    </source>
</evidence>
<comment type="subcellular location">
    <subcellularLocation>
        <location evidence="1">Membrane</location>
        <topology evidence="1">Multi-pass membrane protein</topology>
    </subcellularLocation>
</comment>
<keyword evidence="7" id="KW-0807">Transducer</keyword>
<evidence type="ECO:0000313" key="10">
    <source>
        <dbReference type="EMBL" id="CAF0884553.1"/>
    </source>
</evidence>
<evidence type="ECO:0000256" key="3">
    <source>
        <dbReference type="ARBA" id="ARBA00022989"/>
    </source>
</evidence>
<feature type="transmembrane region" description="Helical" evidence="8">
    <location>
        <begin position="17"/>
        <end position="40"/>
    </location>
</feature>
<keyword evidence="3 8" id="KW-1133">Transmembrane helix</keyword>
<dbReference type="GO" id="GO:0004930">
    <property type="term" value="F:G protein-coupled receptor activity"/>
    <property type="evidence" value="ECO:0007669"/>
    <property type="project" value="UniProtKB-KW"/>
</dbReference>
<feature type="transmembrane region" description="Helical" evidence="8">
    <location>
        <begin position="264"/>
        <end position="284"/>
    </location>
</feature>
<feature type="transmembrane region" description="Helical" evidence="8">
    <location>
        <begin position="137"/>
        <end position="156"/>
    </location>
</feature>
<accession>A0A813YHZ2</accession>
<feature type="transmembrane region" description="Helical" evidence="8">
    <location>
        <begin position="52"/>
        <end position="74"/>
    </location>
</feature>
<dbReference type="PROSITE" id="PS50262">
    <property type="entry name" value="G_PROTEIN_RECEP_F1_2"/>
    <property type="match status" value="1"/>
</dbReference>
<feature type="transmembrane region" description="Helical" evidence="8">
    <location>
        <begin position="182"/>
        <end position="205"/>
    </location>
</feature>
<dbReference type="InterPro" id="IPR017452">
    <property type="entry name" value="GPCR_Rhodpsn_7TM"/>
</dbReference>
<evidence type="ECO:0000256" key="6">
    <source>
        <dbReference type="ARBA" id="ARBA00023170"/>
    </source>
</evidence>
<dbReference type="OrthoDB" id="10000534at2759"/>
<reference evidence="10" key="1">
    <citation type="submission" date="2021-02" db="EMBL/GenBank/DDBJ databases">
        <authorList>
            <person name="Nowell W R."/>
        </authorList>
    </citation>
    <scope>NUCLEOTIDE SEQUENCE</scope>
</reference>
<keyword evidence="6" id="KW-0675">Receptor</keyword>
<evidence type="ECO:0000256" key="1">
    <source>
        <dbReference type="ARBA" id="ARBA00004141"/>
    </source>
</evidence>
<feature type="domain" description="G-protein coupled receptors family 1 profile" evidence="9">
    <location>
        <begin position="31"/>
        <end position="287"/>
    </location>
</feature>
<organism evidence="10 11">
    <name type="scientific">Adineta steineri</name>
    <dbReference type="NCBI Taxonomy" id="433720"/>
    <lineage>
        <taxon>Eukaryota</taxon>
        <taxon>Metazoa</taxon>
        <taxon>Spiralia</taxon>
        <taxon>Gnathifera</taxon>
        <taxon>Rotifera</taxon>
        <taxon>Eurotatoria</taxon>
        <taxon>Bdelloidea</taxon>
        <taxon>Adinetida</taxon>
        <taxon>Adinetidae</taxon>
        <taxon>Adineta</taxon>
    </lineage>
</organism>
<keyword evidence="5 8" id="KW-0472">Membrane</keyword>
<dbReference type="EMBL" id="CAJNOM010000038">
    <property type="protein sequence ID" value="CAF0884553.1"/>
    <property type="molecule type" value="Genomic_DNA"/>
</dbReference>
<keyword evidence="4" id="KW-0297">G-protein coupled receptor</keyword>
<dbReference type="GO" id="GO:0005886">
    <property type="term" value="C:plasma membrane"/>
    <property type="evidence" value="ECO:0007669"/>
    <property type="project" value="TreeGrafter"/>
</dbReference>
<feature type="transmembrane region" description="Helical" evidence="8">
    <location>
        <begin position="94"/>
        <end position="117"/>
    </location>
</feature>
<protein>
    <recommendedName>
        <fullName evidence="9">G-protein coupled receptors family 1 profile domain-containing protein</fullName>
    </recommendedName>
</protein>
<evidence type="ECO:0000259" key="9">
    <source>
        <dbReference type="PROSITE" id="PS50262"/>
    </source>
</evidence>